<evidence type="ECO:0000256" key="3">
    <source>
        <dbReference type="PIRSR" id="PIRSR006614-1"/>
    </source>
</evidence>
<feature type="domain" description="MGS-like" evidence="4">
    <location>
        <begin position="1"/>
        <end position="150"/>
    </location>
</feature>
<accession>A0A212KHA3</accession>
<dbReference type="AlphaFoldDB" id="A0A212KHA3"/>
<dbReference type="SMART" id="SM00851">
    <property type="entry name" value="MGS"/>
    <property type="match status" value="1"/>
</dbReference>
<dbReference type="Pfam" id="PF02142">
    <property type="entry name" value="MGS"/>
    <property type="match status" value="1"/>
</dbReference>
<reference evidence="5" key="1">
    <citation type="submission" date="2016-04" db="EMBL/GenBank/DDBJ databases">
        <authorList>
            <person name="Evans L.H."/>
            <person name="Alamgir A."/>
            <person name="Owens N."/>
            <person name="Weber N.D."/>
            <person name="Virtaneva K."/>
            <person name="Barbian K."/>
            <person name="Babar A."/>
            <person name="Rosenke K."/>
        </authorList>
    </citation>
    <scope>NUCLEOTIDE SEQUENCE</scope>
    <source>
        <strain evidence="5">86</strain>
    </source>
</reference>
<dbReference type="NCBIfam" id="NF003559">
    <property type="entry name" value="PRK05234.1"/>
    <property type="match status" value="1"/>
</dbReference>
<dbReference type="GO" id="GO:0005829">
    <property type="term" value="C:cytosol"/>
    <property type="evidence" value="ECO:0007669"/>
    <property type="project" value="TreeGrafter"/>
</dbReference>
<dbReference type="HAMAP" id="MF_00549">
    <property type="entry name" value="Methylglyoxal_synth"/>
    <property type="match status" value="1"/>
</dbReference>
<feature type="binding site" evidence="2">
    <location>
        <begin position="59"/>
        <end position="60"/>
    </location>
    <ligand>
        <name>substrate</name>
    </ligand>
</feature>
<feature type="binding site" evidence="2">
    <location>
        <position position="16"/>
    </location>
    <ligand>
        <name>substrate</name>
    </ligand>
</feature>
<comment type="function">
    <text evidence="2">Catalyzes the formation of methylglyoxal from dihydroxyacetone phosphate.</text>
</comment>
<sequence length="150" mass="16680">MKARKRIGLVAHDARKDDLVEWVKYNEGTLARHDLCATGTTGRLLQAQCPSLDIARLKSGPLGGDQQLGAMIAEGNLDVLIFFTDPMSTQPHDVDVKALMRLSTVYNIVLAMTRSTADFVINSALFDRDDYRRVVPDYDSYIRRSTPGHG</sequence>
<evidence type="ECO:0000259" key="4">
    <source>
        <dbReference type="PROSITE" id="PS51855"/>
    </source>
</evidence>
<organism evidence="5">
    <name type="scientific">uncultured Alphaproteobacteria bacterium</name>
    <dbReference type="NCBI Taxonomy" id="91750"/>
    <lineage>
        <taxon>Bacteria</taxon>
        <taxon>Pseudomonadati</taxon>
        <taxon>Pseudomonadota</taxon>
        <taxon>Alphaproteobacteria</taxon>
        <taxon>environmental samples</taxon>
    </lineage>
</organism>
<dbReference type="Gene3D" id="3.40.50.1380">
    <property type="entry name" value="Methylglyoxal synthase-like domain"/>
    <property type="match status" value="1"/>
</dbReference>
<dbReference type="PANTHER" id="PTHR30492:SF0">
    <property type="entry name" value="METHYLGLYOXAL SYNTHASE"/>
    <property type="match status" value="1"/>
</dbReference>
<keyword evidence="2 5" id="KW-0456">Lyase</keyword>
<dbReference type="PANTHER" id="PTHR30492">
    <property type="entry name" value="METHYLGLYOXAL SYNTHASE"/>
    <property type="match status" value="1"/>
</dbReference>
<dbReference type="SUPFAM" id="SSF52335">
    <property type="entry name" value="Methylglyoxal synthase-like"/>
    <property type="match status" value="1"/>
</dbReference>
<dbReference type="EMBL" id="FLUO01000002">
    <property type="protein sequence ID" value="SBW10998.1"/>
    <property type="molecule type" value="Genomic_DNA"/>
</dbReference>
<dbReference type="GO" id="GO:0019242">
    <property type="term" value="P:methylglyoxal biosynthetic process"/>
    <property type="evidence" value="ECO:0007669"/>
    <property type="project" value="UniProtKB-UniRule"/>
</dbReference>
<evidence type="ECO:0000256" key="2">
    <source>
        <dbReference type="HAMAP-Rule" id="MF_00549"/>
    </source>
</evidence>
<dbReference type="GO" id="GO:0008929">
    <property type="term" value="F:methylglyoxal synthase activity"/>
    <property type="evidence" value="ECO:0007669"/>
    <property type="project" value="UniProtKB-UniRule"/>
</dbReference>
<dbReference type="PIRSF" id="PIRSF006614">
    <property type="entry name" value="Methylglyox_syn"/>
    <property type="match status" value="1"/>
</dbReference>
<dbReference type="NCBIfam" id="TIGR00160">
    <property type="entry name" value="MGSA"/>
    <property type="match status" value="1"/>
</dbReference>
<feature type="binding site" evidence="2">
    <location>
        <position position="92"/>
    </location>
    <ligand>
        <name>substrate</name>
    </ligand>
</feature>
<dbReference type="PROSITE" id="PS01335">
    <property type="entry name" value="METHYLGLYOXAL_SYNTH"/>
    <property type="match status" value="1"/>
</dbReference>
<feature type="binding site" evidence="2">
    <location>
        <begin position="38"/>
        <end position="41"/>
    </location>
    <ligand>
        <name>substrate</name>
    </ligand>
</feature>
<evidence type="ECO:0000313" key="5">
    <source>
        <dbReference type="EMBL" id="SBW10998.1"/>
    </source>
</evidence>
<dbReference type="EC" id="4.2.3.3" evidence="2"/>
<gene>
    <name evidence="2 5" type="primary">mgsA</name>
    <name evidence="5" type="ORF">KL86APRO_20044</name>
</gene>
<feature type="active site" description="Proton donor/acceptor" evidence="2 3">
    <location>
        <position position="65"/>
    </location>
</feature>
<comment type="catalytic activity">
    <reaction evidence="2">
        <text>dihydroxyacetone phosphate = methylglyoxal + phosphate</text>
        <dbReference type="Rhea" id="RHEA:17937"/>
        <dbReference type="ChEBI" id="CHEBI:17158"/>
        <dbReference type="ChEBI" id="CHEBI:43474"/>
        <dbReference type="ChEBI" id="CHEBI:57642"/>
        <dbReference type="EC" id="4.2.3.3"/>
    </reaction>
</comment>
<feature type="binding site" evidence="2">
    <location>
        <position position="12"/>
    </location>
    <ligand>
        <name>substrate</name>
    </ligand>
</feature>
<evidence type="ECO:0000256" key="1">
    <source>
        <dbReference type="ARBA" id="ARBA00006287"/>
    </source>
</evidence>
<dbReference type="InterPro" id="IPR036914">
    <property type="entry name" value="MGS-like_dom_sf"/>
</dbReference>
<dbReference type="InterPro" id="IPR004363">
    <property type="entry name" value="Methylgl_synth"/>
</dbReference>
<comment type="similarity">
    <text evidence="1 2">Belongs to the methylglyoxal synthase family.</text>
</comment>
<name>A0A212KHA3_9PROT</name>
<proteinExistence type="inferred from homology"/>
<dbReference type="CDD" id="cd01422">
    <property type="entry name" value="MGS"/>
    <property type="match status" value="1"/>
</dbReference>
<protein>
    <recommendedName>
        <fullName evidence="2">Methylglyoxal synthase</fullName>
        <shortName evidence="2">MGS</shortName>
        <ecNumber evidence="2">4.2.3.3</ecNumber>
    </recommendedName>
</protein>
<dbReference type="PROSITE" id="PS51855">
    <property type="entry name" value="MGS"/>
    <property type="match status" value="1"/>
</dbReference>
<dbReference type="InterPro" id="IPR011607">
    <property type="entry name" value="MGS-like_dom"/>
</dbReference>
<dbReference type="InterPro" id="IPR018148">
    <property type="entry name" value="Methylglyoxal_synth_AS"/>
</dbReference>